<evidence type="ECO:0000313" key="1">
    <source>
        <dbReference type="EMBL" id="KAK8886431.1"/>
    </source>
</evidence>
<dbReference type="SUPFAM" id="SSF52058">
    <property type="entry name" value="L domain-like"/>
    <property type="match status" value="1"/>
</dbReference>
<dbReference type="Pfam" id="PF13306">
    <property type="entry name" value="LRR_5"/>
    <property type="match status" value="2"/>
</dbReference>
<dbReference type="InterPro" id="IPR032675">
    <property type="entry name" value="LRR_dom_sf"/>
</dbReference>
<reference evidence="1 2" key="1">
    <citation type="submission" date="2024-04" db="EMBL/GenBank/DDBJ databases">
        <title>Tritrichomonas musculus Genome.</title>
        <authorList>
            <person name="Alves-Ferreira E."/>
            <person name="Grigg M."/>
            <person name="Lorenzi H."/>
            <person name="Galac M."/>
        </authorList>
    </citation>
    <scope>NUCLEOTIDE SEQUENCE [LARGE SCALE GENOMIC DNA]</scope>
    <source>
        <strain evidence="1 2">EAF2021</strain>
    </source>
</reference>
<comment type="caution">
    <text evidence="1">The sequence shown here is derived from an EMBL/GenBank/DDBJ whole genome shotgun (WGS) entry which is preliminary data.</text>
</comment>
<dbReference type="Proteomes" id="UP001470230">
    <property type="component" value="Unassembled WGS sequence"/>
</dbReference>
<dbReference type="Gene3D" id="3.80.10.10">
    <property type="entry name" value="Ribonuclease Inhibitor"/>
    <property type="match status" value="3"/>
</dbReference>
<proteinExistence type="predicted"/>
<protein>
    <recommendedName>
        <fullName evidence="3">Surface antigen BspA-like protein</fullName>
    </recommendedName>
</protein>
<evidence type="ECO:0000313" key="2">
    <source>
        <dbReference type="Proteomes" id="UP001470230"/>
    </source>
</evidence>
<keyword evidence="2" id="KW-1185">Reference proteome</keyword>
<dbReference type="PANTHER" id="PTHR45661:SF3">
    <property type="entry name" value="IG-LIKE DOMAIN-CONTAINING PROTEIN"/>
    <property type="match status" value="1"/>
</dbReference>
<dbReference type="InterPro" id="IPR026906">
    <property type="entry name" value="LRR_5"/>
</dbReference>
<gene>
    <name evidence="1" type="ORF">M9Y10_041894</name>
</gene>
<accession>A0ABR2K6L9</accession>
<organism evidence="1 2">
    <name type="scientific">Tritrichomonas musculus</name>
    <dbReference type="NCBI Taxonomy" id="1915356"/>
    <lineage>
        <taxon>Eukaryota</taxon>
        <taxon>Metamonada</taxon>
        <taxon>Parabasalia</taxon>
        <taxon>Tritrichomonadida</taxon>
        <taxon>Tritrichomonadidae</taxon>
        <taxon>Tritrichomonas</taxon>
    </lineage>
</organism>
<sequence>MEKYMIELFLGGVIVTSIGAYAFFNCSNLKTIEFASDSKLETIGKYSFSSTLIENVKIPSSVTLIDKYAFFNCSNLKTIEFASDPKLETIGKNSFSSTLIENVKIPSSVTLIDEYAFFACSNLIAVDIPINSKLNIIRKFSFSLFLAPPNKVIAAYVLKFFNYTNNGGITSIRIPSSVTKIEEYAFYGWSKLTTIEIPSDSKLKTIEKHSFSYTMIETIELPSQLTYIDPLSFDNCPNLKKVIYSSDSQYQKIGKEPFNQEDGKIVFEIIKLKLLLKKYNSYQTIVYLIY</sequence>
<dbReference type="PANTHER" id="PTHR45661">
    <property type="entry name" value="SURFACE ANTIGEN"/>
    <property type="match status" value="1"/>
</dbReference>
<name>A0ABR2K6L9_9EUKA</name>
<evidence type="ECO:0008006" key="3">
    <source>
        <dbReference type="Google" id="ProtNLM"/>
    </source>
</evidence>
<dbReference type="EMBL" id="JAPFFF010000007">
    <property type="protein sequence ID" value="KAK8886431.1"/>
    <property type="molecule type" value="Genomic_DNA"/>
</dbReference>
<dbReference type="InterPro" id="IPR053139">
    <property type="entry name" value="Surface_bspA-like"/>
</dbReference>